<evidence type="ECO:0000256" key="1">
    <source>
        <dbReference type="ARBA" id="ARBA00022516"/>
    </source>
</evidence>
<protein>
    <recommendedName>
        <fullName evidence="8">Holo-[acyl-carrier-protein] synthase</fullName>
        <shortName evidence="8">Holo-ACP synthase</shortName>
        <ecNumber evidence="8">2.7.8.7</ecNumber>
    </recommendedName>
    <alternativeName>
        <fullName evidence="8">4'-phosphopantetheinyl transferase AcpS</fullName>
    </alternativeName>
</protein>
<evidence type="ECO:0000256" key="3">
    <source>
        <dbReference type="ARBA" id="ARBA00022723"/>
    </source>
</evidence>
<keyword evidence="5 8" id="KW-0460">Magnesium</keyword>
<reference evidence="10 11" key="1">
    <citation type="submission" date="2020-08" db="EMBL/GenBank/DDBJ databases">
        <title>Sequencing the genomes of 1000 actinobacteria strains.</title>
        <authorList>
            <person name="Klenk H.-P."/>
        </authorList>
    </citation>
    <scope>NUCLEOTIDE SEQUENCE [LARGE SCALE GENOMIC DNA]</scope>
    <source>
        <strain evidence="10 11">DSM 105369</strain>
    </source>
</reference>
<comment type="function">
    <text evidence="8">Transfers the 4'-phosphopantetheine moiety from coenzyme A to a Ser of acyl-carrier-protein.</text>
</comment>
<keyword evidence="7 8" id="KW-0275">Fatty acid biosynthesis</keyword>
<sequence length="117" mass="12360">MSIVGVGIDVVDVARFTAKLEATPRLAERLFVEAERSLPPNSLAGRFAAKEALAKALGAPVGLHWRDAVVVKDGVGKPSWELQGSVRARVEELGIRSLHLSISHDAGIASAIVVAEN</sequence>
<name>A0A839NBE4_9MICO</name>
<evidence type="ECO:0000259" key="9">
    <source>
        <dbReference type="Pfam" id="PF01648"/>
    </source>
</evidence>
<comment type="cofactor">
    <cofactor evidence="8">
        <name>Mg(2+)</name>
        <dbReference type="ChEBI" id="CHEBI:18420"/>
    </cofactor>
</comment>
<evidence type="ECO:0000256" key="7">
    <source>
        <dbReference type="ARBA" id="ARBA00023160"/>
    </source>
</evidence>
<dbReference type="InterPro" id="IPR037143">
    <property type="entry name" value="4-PPantetheinyl_Trfase_dom_sf"/>
</dbReference>
<dbReference type="EMBL" id="JACHVQ010000006">
    <property type="protein sequence ID" value="MBB2894537.1"/>
    <property type="molecule type" value="Genomic_DNA"/>
</dbReference>
<proteinExistence type="inferred from homology"/>
<dbReference type="NCBIfam" id="TIGR00516">
    <property type="entry name" value="acpS"/>
    <property type="match status" value="1"/>
</dbReference>
<dbReference type="NCBIfam" id="TIGR00556">
    <property type="entry name" value="pantethn_trn"/>
    <property type="match status" value="1"/>
</dbReference>
<feature type="domain" description="4'-phosphopantetheinyl transferase" evidence="9">
    <location>
        <begin position="5"/>
        <end position="85"/>
    </location>
</feature>
<dbReference type="NCBIfam" id="NF000832">
    <property type="entry name" value="PRK00070.3-2"/>
    <property type="match status" value="1"/>
</dbReference>
<evidence type="ECO:0000256" key="5">
    <source>
        <dbReference type="ARBA" id="ARBA00022842"/>
    </source>
</evidence>
<dbReference type="Pfam" id="PF01648">
    <property type="entry name" value="ACPS"/>
    <property type="match status" value="1"/>
</dbReference>
<comment type="subcellular location">
    <subcellularLocation>
        <location evidence="8">Cytoplasm</location>
    </subcellularLocation>
</comment>
<feature type="binding site" evidence="8">
    <location>
        <position position="51"/>
    </location>
    <ligand>
        <name>Mg(2+)</name>
        <dbReference type="ChEBI" id="CHEBI:18420"/>
    </ligand>
</feature>
<evidence type="ECO:0000256" key="4">
    <source>
        <dbReference type="ARBA" id="ARBA00022832"/>
    </source>
</evidence>
<dbReference type="GO" id="GO:0005737">
    <property type="term" value="C:cytoplasm"/>
    <property type="evidence" value="ECO:0007669"/>
    <property type="project" value="UniProtKB-SubCell"/>
</dbReference>
<dbReference type="InterPro" id="IPR004568">
    <property type="entry name" value="Ppantetheine-prot_Trfase_dom"/>
</dbReference>
<dbReference type="GO" id="GO:0008897">
    <property type="term" value="F:holo-[acyl-carrier-protein] synthase activity"/>
    <property type="evidence" value="ECO:0007669"/>
    <property type="project" value="UniProtKB-UniRule"/>
</dbReference>
<keyword evidence="4 8" id="KW-0276">Fatty acid metabolism</keyword>
<keyword evidence="2 8" id="KW-0808">Transferase</keyword>
<keyword evidence="8" id="KW-0963">Cytoplasm</keyword>
<dbReference type="GO" id="GO:0000287">
    <property type="term" value="F:magnesium ion binding"/>
    <property type="evidence" value="ECO:0007669"/>
    <property type="project" value="UniProtKB-UniRule"/>
</dbReference>
<comment type="similarity">
    <text evidence="8">Belongs to the P-Pant transferase superfamily. AcpS family.</text>
</comment>
<evidence type="ECO:0000256" key="2">
    <source>
        <dbReference type="ARBA" id="ARBA00022679"/>
    </source>
</evidence>
<evidence type="ECO:0000313" key="10">
    <source>
        <dbReference type="EMBL" id="MBB2894537.1"/>
    </source>
</evidence>
<dbReference type="GO" id="GO:0006633">
    <property type="term" value="P:fatty acid biosynthetic process"/>
    <property type="evidence" value="ECO:0007669"/>
    <property type="project" value="UniProtKB-UniRule"/>
</dbReference>
<organism evidence="10 11">
    <name type="scientific">Flexivirga oryzae</name>
    <dbReference type="NCBI Taxonomy" id="1794944"/>
    <lineage>
        <taxon>Bacteria</taxon>
        <taxon>Bacillati</taxon>
        <taxon>Actinomycetota</taxon>
        <taxon>Actinomycetes</taxon>
        <taxon>Micrococcales</taxon>
        <taxon>Dermacoccaceae</taxon>
        <taxon>Flexivirga</taxon>
    </lineage>
</organism>
<dbReference type="SUPFAM" id="SSF56214">
    <property type="entry name" value="4'-phosphopantetheinyl transferase"/>
    <property type="match status" value="1"/>
</dbReference>
<comment type="caution">
    <text evidence="10">The sequence shown here is derived from an EMBL/GenBank/DDBJ whole genome shotgun (WGS) entry which is preliminary data.</text>
</comment>
<dbReference type="Proteomes" id="UP000559182">
    <property type="component" value="Unassembled WGS sequence"/>
</dbReference>
<comment type="catalytic activity">
    <reaction evidence="8">
        <text>apo-[ACP] + CoA = holo-[ACP] + adenosine 3',5'-bisphosphate + H(+)</text>
        <dbReference type="Rhea" id="RHEA:12068"/>
        <dbReference type="Rhea" id="RHEA-COMP:9685"/>
        <dbReference type="Rhea" id="RHEA-COMP:9690"/>
        <dbReference type="ChEBI" id="CHEBI:15378"/>
        <dbReference type="ChEBI" id="CHEBI:29999"/>
        <dbReference type="ChEBI" id="CHEBI:57287"/>
        <dbReference type="ChEBI" id="CHEBI:58343"/>
        <dbReference type="ChEBI" id="CHEBI:64479"/>
        <dbReference type="EC" id="2.7.8.7"/>
    </reaction>
</comment>
<gene>
    <name evidence="8" type="primary">acpS</name>
    <name evidence="10" type="ORF">FHU39_004583</name>
</gene>
<keyword evidence="3 8" id="KW-0479">Metal-binding</keyword>
<dbReference type="InterPro" id="IPR002582">
    <property type="entry name" value="ACPS"/>
</dbReference>
<keyword evidence="1 8" id="KW-0444">Lipid biosynthesis</keyword>
<dbReference type="AlphaFoldDB" id="A0A839NBE4"/>
<accession>A0A839NBE4</accession>
<dbReference type="EC" id="2.7.8.7" evidence="8"/>
<dbReference type="RefSeq" id="WP_183322982.1">
    <property type="nucleotide sequence ID" value="NZ_JACHVQ010000006.1"/>
</dbReference>
<evidence type="ECO:0000256" key="8">
    <source>
        <dbReference type="HAMAP-Rule" id="MF_00101"/>
    </source>
</evidence>
<evidence type="ECO:0000256" key="6">
    <source>
        <dbReference type="ARBA" id="ARBA00023098"/>
    </source>
</evidence>
<feature type="binding site" evidence="8">
    <location>
        <position position="9"/>
    </location>
    <ligand>
        <name>Mg(2+)</name>
        <dbReference type="ChEBI" id="CHEBI:18420"/>
    </ligand>
</feature>
<keyword evidence="11" id="KW-1185">Reference proteome</keyword>
<evidence type="ECO:0000313" key="11">
    <source>
        <dbReference type="Proteomes" id="UP000559182"/>
    </source>
</evidence>
<dbReference type="Gene3D" id="3.90.470.20">
    <property type="entry name" value="4'-phosphopantetheinyl transferase domain"/>
    <property type="match status" value="1"/>
</dbReference>
<keyword evidence="6 8" id="KW-0443">Lipid metabolism</keyword>
<dbReference type="InterPro" id="IPR008278">
    <property type="entry name" value="4-PPantetheinyl_Trfase_dom"/>
</dbReference>
<dbReference type="HAMAP" id="MF_00101">
    <property type="entry name" value="AcpS"/>
    <property type="match status" value="1"/>
</dbReference>